<accession>C6K3S6</accession>
<organism evidence="2">
    <name type="scientific">Angomonas deanei</name>
    <dbReference type="NCBI Taxonomy" id="59799"/>
    <lineage>
        <taxon>Eukaryota</taxon>
        <taxon>Discoba</taxon>
        <taxon>Euglenozoa</taxon>
        <taxon>Kinetoplastea</taxon>
        <taxon>Metakinetoplastina</taxon>
        <taxon>Trypanosomatida</taxon>
        <taxon>Trypanosomatidae</taxon>
        <taxon>Strigomonadinae</taxon>
        <taxon>Angomonas</taxon>
    </lineage>
</organism>
<feature type="region of interest" description="Disordered" evidence="1">
    <location>
        <begin position="1"/>
        <end position="149"/>
    </location>
</feature>
<dbReference type="EMBL" id="GQ153666">
    <property type="protein sequence ID" value="ACS87865.1"/>
    <property type="molecule type" value="Genomic_DNA"/>
</dbReference>
<feature type="compositionally biased region" description="Polar residues" evidence="1">
    <location>
        <begin position="335"/>
        <end position="346"/>
    </location>
</feature>
<feature type="compositionally biased region" description="Basic and acidic residues" evidence="1">
    <location>
        <begin position="114"/>
        <end position="136"/>
    </location>
</feature>
<name>C6K3S6_9TRYP</name>
<evidence type="ECO:0000256" key="1">
    <source>
        <dbReference type="SAM" id="MobiDB-lite"/>
    </source>
</evidence>
<proteinExistence type="predicted"/>
<evidence type="ECO:0000313" key="2">
    <source>
        <dbReference type="EMBL" id="ACS87865.1"/>
    </source>
</evidence>
<feature type="region of interest" description="Disordered" evidence="1">
    <location>
        <begin position="320"/>
        <end position="410"/>
    </location>
</feature>
<gene>
    <name evidence="2" type="ORF">CDFL7M16_12</name>
</gene>
<reference evidence="2" key="1">
    <citation type="submission" date="2009-05" db="EMBL/GenBank/DDBJ databases">
        <title>The evolution of amastin surface glycoproteins in trypanosomatid parasites.</title>
        <authorList>
            <person name="Jackson A.P."/>
        </authorList>
    </citation>
    <scope>NUCLEOTIDE SEQUENCE</scope>
    <source>
        <strain evidence="2">ATCC 30255</strain>
    </source>
</reference>
<dbReference type="AlphaFoldDB" id="C6K3S6"/>
<feature type="compositionally biased region" description="Basic residues" evidence="1">
    <location>
        <begin position="1"/>
        <end position="16"/>
    </location>
</feature>
<feature type="compositionally biased region" description="Polar residues" evidence="1">
    <location>
        <begin position="382"/>
        <end position="396"/>
    </location>
</feature>
<protein>
    <submittedName>
        <fullName evidence="2">Uncharacterized protein</fullName>
    </submittedName>
</protein>
<feature type="compositionally biased region" description="Polar residues" evidence="1">
    <location>
        <begin position="17"/>
        <end position="32"/>
    </location>
</feature>
<feature type="compositionally biased region" description="Basic and acidic residues" evidence="1">
    <location>
        <begin position="33"/>
        <end position="44"/>
    </location>
</feature>
<feature type="non-terminal residue" evidence="2">
    <location>
        <position position="611"/>
    </location>
</feature>
<sequence length="611" mass="66568">MAQRRRRHRVPQRRRSPSANLRSRLSKHNGSPSHHDGRDDDKSSSRGSLHAHENRRRHRRRRSSSSSSRNRSRSRSRSSSNGRRRRCRPRHGTPQQAPRSSDVDGKSHNASSRNLRDVQRREGGELSGNERRDDRHAGRRGVLGLHQEGGFSKAFEHDTRSTLNVPSQHCLPSQPTSFSGALPTTSSSVALPLAHAQEKQRTPPVPVLKVESVEERRLLARSYPSSTSSVLGNAHHLPPVLPDAEDTGVLGEGAQGAQISLANTSAQRPPTPSLIPAYAGHVSSTSTSPVPLLPTRTVPFSFDEYVTWLNGPSSAEKIAERNSTMSDSTRHQRRGTTASLTSARNNSNDDRESQAAPNSTAASQHSLHHSTGAAQKQEPPLSLSSLHSGRTQTPSVARSPPAPEEVSYERQFAVSTDLEAALSAPPIMRQTPLCLQQRAVVEAFARSRIDERDKTTMPADSFQHGAVSRSSAVSSSNIVAPPALATSAHIAKGVLDSLSERQSSIDATDMPTETLLQAENVQRGVLDSSPPRADSSVEPSLLLSTTDAESESARAFVQHFQHGKVHTRPPWYLCATLLDNCEHPHYTNWLDELDLGTAEEELARARGKGGS</sequence>
<feature type="compositionally biased region" description="Polar residues" evidence="1">
    <location>
        <begin position="355"/>
        <end position="365"/>
    </location>
</feature>
<feature type="compositionally biased region" description="Basic residues" evidence="1">
    <location>
        <begin position="53"/>
        <end position="63"/>
    </location>
</feature>
<feature type="compositionally biased region" description="Basic residues" evidence="1">
    <location>
        <begin position="70"/>
        <end position="91"/>
    </location>
</feature>